<dbReference type="eggNOG" id="COG0655">
    <property type="taxonomic scope" value="Bacteria"/>
</dbReference>
<accession>B4S8G4</accession>
<keyword evidence="2" id="KW-1185">Reference proteome</keyword>
<dbReference type="InterPro" id="IPR029039">
    <property type="entry name" value="Flavoprotein-like_sf"/>
</dbReference>
<protein>
    <submittedName>
        <fullName evidence="1">NADPH-dependent FMN reductase</fullName>
    </submittedName>
</protein>
<dbReference type="AlphaFoldDB" id="B4S8G4"/>
<evidence type="ECO:0000313" key="1">
    <source>
        <dbReference type="EMBL" id="ACF46351.1"/>
    </source>
</evidence>
<name>B4S8G4_PROA2</name>
<gene>
    <name evidence="1" type="ordered locus">Paes_1326</name>
</gene>
<evidence type="ECO:0000313" key="2">
    <source>
        <dbReference type="Proteomes" id="UP000002725"/>
    </source>
</evidence>
<dbReference type="STRING" id="290512.Paes_1326"/>
<sequence>MSYFQWLWTNRCVINDDGIMLAEKVKEADTHVIAGFTLYSTLGSRTKAFIEGFYLLRYTYGSMAGEPGGAVFTSSVSE</sequence>
<dbReference type="HOGENOM" id="CLU_2619147_0_0_10"/>
<dbReference type="KEGG" id="paa:Paes_1326"/>
<dbReference type="Proteomes" id="UP000002725">
    <property type="component" value="Chromosome"/>
</dbReference>
<dbReference type="SUPFAM" id="SSF52218">
    <property type="entry name" value="Flavoproteins"/>
    <property type="match status" value="1"/>
</dbReference>
<dbReference type="Gene3D" id="3.40.50.360">
    <property type="match status" value="1"/>
</dbReference>
<proteinExistence type="predicted"/>
<reference evidence="1" key="1">
    <citation type="submission" date="2008-06" db="EMBL/GenBank/DDBJ databases">
        <title>Complete sequence of chromosome of Prosthecochloris aestuarii DSM 271.</title>
        <authorList>
            <consortium name="US DOE Joint Genome Institute"/>
            <person name="Lucas S."/>
            <person name="Copeland A."/>
            <person name="Lapidus A."/>
            <person name="Glavina del Rio T."/>
            <person name="Dalin E."/>
            <person name="Tice H."/>
            <person name="Bruce D."/>
            <person name="Goodwin L."/>
            <person name="Pitluck S."/>
            <person name="Schmutz J."/>
            <person name="Larimer F."/>
            <person name="Land M."/>
            <person name="Hauser L."/>
            <person name="Kyrpides N."/>
            <person name="Anderson I."/>
            <person name="Liu Z."/>
            <person name="Li T."/>
            <person name="Zhao F."/>
            <person name="Overmann J."/>
            <person name="Bryant D.A."/>
            <person name="Richardson P."/>
        </authorList>
    </citation>
    <scope>NUCLEOTIDE SEQUENCE [LARGE SCALE GENOMIC DNA]</scope>
    <source>
        <strain evidence="1">DSM 271</strain>
    </source>
</reference>
<organism evidence="1 2">
    <name type="scientific">Prosthecochloris aestuarii (strain DSM 271 / SK 413)</name>
    <dbReference type="NCBI Taxonomy" id="290512"/>
    <lineage>
        <taxon>Bacteria</taxon>
        <taxon>Pseudomonadati</taxon>
        <taxon>Chlorobiota</taxon>
        <taxon>Chlorobiia</taxon>
        <taxon>Chlorobiales</taxon>
        <taxon>Chlorobiaceae</taxon>
        <taxon>Prosthecochloris</taxon>
    </lineage>
</organism>
<dbReference type="EMBL" id="CP001108">
    <property type="protein sequence ID" value="ACF46351.1"/>
    <property type="molecule type" value="Genomic_DNA"/>
</dbReference>